<evidence type="ECO:0000313" key="8">
    <source>
        <dbReference type="Proteomes" id="UP001652623"/>
    </source>
</evidence>
<dbReference type="KEGG" id="zju:107404242"/>
<accession>A0A6P3YS12</accession>
<feature type="domain" description="Reticulon" evidence="7">
    <location>
        <begin position="15"/>
        <end position="202"/>
    </location>
</feature>
<dbReference type="Pfam" id="PF02453">
    <property type="entry name" value="Reticulon"/>
    <property type="match status" value="1"/>
</dbReference>
<dbReference type="PANTHER" id="PTHR10994">
    <property type="entry name" value="RETICULON"/>
    <property type="match status" value="1"/>
</dbReference>
<evidence type="ECO:0000313" key="9">
    <source>
        <dbReference type="RefSeq" id="XP_015866682.3"/>
    </source>
</evidence>
<evidence type="ECO:0000256" key="4">
    <source>
        <dbReference type="ARBA" id="ARBA00022989"/>
    </source>
</evidence>
<evidence type="ECO:0000256" key="3">
    <source>
        <dbReference type="ARBA" id="ARBA00022824"/>
    </source>
</evidence>
<dbReference type="FunCoup" id="A0A6P3YS12">
    <property type="interactions" value="13"/>
</dbReference>
<comment type="subcellular location">
    <subcellularLocation>
        <location evidence="1 6">Endoplasmic reticulum membrane</location>
        <topology evidence="1 6">Multi-pass membrane protein</topology>
    </subcellularLocation>
</comment>
<keyword evidence="3 6" id="KW-0256">Endoplasmic reticulum</keyword>
<name>A0A6P3YS12_ZIZJJ</name>
<feature type="transmembrane region" description="Helical" evidence="6">
    <location>
        <begin position="52"/>
        <end position="70"/>
    </location>
</feature>
<evidence type="ECO:0000256" key="1">
    <source>
        <dbReference type="ARBA" id="ARBA00004477"/>
    </source>
</evidence>
<gene>
    <name evidence="9" type="primary">LOC107404242</name>
</gene>
<dbReference type="PROSITE" id="PS50845">
    <property type="entry name" value="RETICULON"/>
    <property type="match status" value="1"/>
</dbReference>
<keyword evidence="2 6" id="KW-0812">Transmembrane</keyword>
<feature type="transmembrane region" description="Helical" evidence="6">
    <location>
        <begin position="142"/>
        <end position="160"/>
    </location>
</feature>
<dbReference type="PANTHER" id="PTHR10994:SF145">
    <property type="entry name" value="RETICULON-LIKE PROTEIN B13"/>
    <property type="match status" value="1"/>
</dbReference>
<evidence type="ECO:0000259" key="7">
    <source>
        <dbReference type="PROSITE" id="PS50845"/>
    </source>
</evidence>
<keyword evidence="8" id="KW-1185">Reference proteome</keyword>
<dbReference type="Proteomes" id="UP001652623">
    <property type="component" value="Chromosome 7"/>
</dbReference>
<keyword evidence="4 6" id="KW-1133">Transmembrane helix</keyword>
<evidence type="ECO:0000256" key="2">
    <source>
        <dbReference type="ARBA" id="ARBA00022692"/>
    </source>
</evidence>
<dbReference type="InterPro" id="IPR003388">
    <property type="entry name" value="Reticulon"/>
</dbReference>
<sequence>MSTTSESSVPTSDFVRDITLWKKKKQSLLVLSAATATWVLLEIYQFNSVTVISWAAIFIIVLLFLYGNFLRLLGKEPSALPGLEITEGSALVAANSSRVTVEEISRWMFRVGAEGDLFVFAGVIGGLWILSRIGNNFDLPTFLYIGTVLGMTVPAIYVRYEDKIKRYRERVKEQTRGYYEMINDKVAKMMKHKVPDKEEKEKKVE</sequence>
<organism evidence="8 9">
    <name type="scientific">Ziziphus jujuba</name>
    <name type="common">Chinese jujube</name>
    <name type="synonym">Ziziphus sativa</name>
    <dbReference type="NCBI Taxonomy" id="326968"/>
    <lineage>
        <taxon>Eukaryota</taxon>
        <taxon>Viridiplantae</taxon>
        <taxon>Streptophyta</taxon>
        <taxon>Embryophyta</taxon>
        <taxon>Tracheophyta</taxon>
        <taxon>Spermatophyta</taxon>
        <taxon>Magnoliopsida</taxon>
        <taxon>eudicotyledons</taxon>
        <taxon>Gunneridae</taxon>
        <taxon>Pentapetalae</taxon>
        <taxon>rosids</taxon>
        <taxon>fabids</taxon>
        <taxon>Rosales</taxon>
        <taxon>Rhamnaceae</taxon>
        <taxon>Paliureae</taxon>
        <taxon>Ziziphus</taxon>
    </lineage>
</organism>
<dbReference type="AlphaFoldDB" id="A0A6P3YS12"/>
<feature type="transmembrane region" description="Helical" evidence="6">
    <location>
        <begin position="28"/>
        <end position="46"/>
    </location>
</feature>
<keyword evidence="5 6" id="KW-0472">Membrane</keyword>
<dbReference type="GO" id="GO:0005789">
    <property type="term" value="C:endoplasmic reticulum membrane"/>
    <property type="evidence" value="ECO:0007669"/>
    <property type="project" value="UniProtKB-SubCell"/>
</dbReference>
<dbReference type="RefSeq" id="XP_015866682.3">
    <property type="nucleotide sequence ID" value="XM_016011196.4"/>
</dbReference>
<evidence type="ECO:0000256" key="5">
    <source>
        <dbReference type="ARBA" id="ARBA00023136"/>
    </source>
</evidence>
<dbReference type="InParanoid" id="A0A6P3YS12"/>
<protein>
    <recommendedName>
        <fullName evidence="6">Reticulon-like protein</fullName>
    </recommendedName>
</protein>
<reference evidence="9" key="1">
    <citation type="submission" date="2025-08" db="UniProtKB">
        <authorList>
            <consortium name="RefSeq"/>
        </authorList>
    </citation>
    <scope>IDENTIFICATION</scope>
    <source>
        <tissue evidence="9">Seedling</tissue>
    </source>
</reference>
<dbReference type="GO" id="GO:0009617">
    <property type="term" value="P:response to bacterium"/>
    <property type="evidence" value="ECO:0007669"/>
    <property type="project" value="InterPro"/>
</dbReference>
<dbReference type="InterPro" id="IPR045064">
    <property type="entry name" value="Reticulon-like"/>
</dbReference>
<feature type="transmembrane region" description="Helical" evidence="6">
    <location>
        <begin position="107"/>
        <end position="130"/>
    </location>
</feature>
<dbReference type="GeneID" id="107404242"/>
<proteinExistence type="predicted"/>
<evidence type="ECO:0000256" key="6">
    <source>
        <dbReference type="RuleBase" id="RU363132"/>
    </source>
</evidence>